<proteinExistence type="predicted"/>
<keyword evidence="3" id="KW-1185">Reference proteome</keyword>
<dbReference type="RefSeq" id="WP_147803505.1">
    <property type="nucleotide sequence ID" value="NZ_CP144914.1"/>
</dbReference>
<gene>
    <name evidence="2" type="ORF">FTX54_012255</name>
</gene>
<organism evidence="2 3">
    <name type="scientific">Alkalicoccus halolimnae</name>
    <dbReference type="NCBI Taxonomy" id="1667239"/>
    <lineage>
        <taxon>Bacteria</taxon>
        <taxon>Bacillati</taxon>
        <taxon>Bacillota</taxon>
        <taxon>Bacilli</taxon>
        <taxon>Bacillales</taxon>
        <taxon>Bacillaceae</taxon>
        <taxon>Alkalicoccus</taxon>
    </lineage>
</organism>
<evidence type="ECO:0000313" key="2">
    <source>
        <dbReference type="EMBL" id="WWD79186.1"/>
    </source>
</evidence>
<reference evidence="2 3" key="1">
    <citation type="submission" date="2024-01" db="EMBL/GenBank/DDBJ databases">
        <title>Complete Genome Sequence of Alkalicoccus halolimnae BZ-SZ-XJ29T, a Moderately Halophilic Bacterium Isolated from a Salt Lake.</title>
        <authorList>
            <person name="Zhao B."/>
        </authorList>
    </citation>
    <scope>NUCLEOTIDE SEQUENCE [LARGE SCALE GENOMIC DNA]</scope>
    <source>
        <strain evidence="2 3">BZ-SZ-XJ29</strain>
    </source>
</reference>
<feature type="compositionally biased region" description="Acidic residues" evidence="1">
    <location>
        <begin position="129"/>
        <end position="170"/>
    </location>
</feature>
<feature type="compositionally biased region" description="Acidic residues" evidence="1">
    <location>
        <begin position="59"/>
        <end position="71"/>
    </location>
</feature>
<evidence type="ECO:0000313" key="3">
    <source>
        <dbReference type="Proteomes" id="UP000321816"/>
    </source>
</evidence>
<evidence type="ECO:0000256" key="1">
    <source>
        <dbReference type="SAM" id="MobiDB-lite"/>
    </source>
</evidence>
<dbReference type="OrthoDB" id="2427034at2"/>
<feature type="region of interest" description="Disordered" evidence="1">
    <location>
        <begin position="59"/>
        <end position="79"/>
    </location>
</feature>
<feature type="region of interest" description="Disordered" evidence="1">
    <location>
        <begin position="126"/>
        <end position="172"/>
    </location>
</feature>
<sequence length="292" mass="32840">MTTKKRQTVILTTAGVLVLAALLLIFFTLVQPRMDAQETVERNLAEEEERIALLEEETAEASAEAAEEEETSTERQESLPVVRQTDQFLLDIGMAEEIAGVRIRDIQMEYDHPVYTYEVVNVTSGEPLTSEDDAEAGAEVETPEAENEDPAEESEEEPIEDPGDAEPAEPAEEREIDPLDMPAGALQDEPVSGVQKQTAIVELHTNSYETLSAFLFELDSLTREVNVESVLFLRQDEEGENIEESRIFEGETNIVYEVHISSFYYPELDNLEHEAPLVDYPDEEERQNPFGN</sequence>
<dbReference type="EMBL" id="CP144914">
    <property type="protein sequence ID" value="WWD79186.1"/>
    <property type="molecule type" value="Genomic_DNA"/>
</dbReference>
<evidence type="ECO:0008006" key="4">
    <source>
        <dbReference type="Google" id="ProtNLM"/>
    </source>
</evidence>
<dbReference type="AlphaFoldDB" id="A0A5C7FKG4"/>
<dbReference type="Proteomes" id="UP000321816">
    <property type="component" value="Chromosome"/>
</dbReference>
<accession>A0A5C7FKG4</accession>
<protein>
    <recommendedName>
        <fullName evidence="4">Pilus assembly protein PilO</fullName>
    </recommendedName>
</protein>
<name>A0A5C7FKG4_9BACI</name>
<dbReference type="KEGG" id="ahal:FTX54_012255"/>